<protein>
    <submittedName>
        <fullName evidence="2">Uncharacterized protein</fullName>
    </submittedName>
</protein>
<organism evidence="2 3">
    <name type="scientific">Prorocentrum cordatum</name>
    <dbReference type="NCBI Taxonomy" id="2364126"/>
    <lineage>
        <taxon>Eukaryota</taxon>
        <taxon>Sar</taxon>
        <taxon>Alveolata</taxon>
        <taxon>Dinophyceae</taxon>
        <taxon>Prorocentrales</taxon>
        <taxon>Prorocentraceae</taxon>
        <taxon>Prorocentrum</taxon>
    </lineage>
</organism>
<evidence type="ECO:0000313" key="3">
    <source>
        <dbReference type="Proteomes" id="UP001189429"/>
    </source>
</evidence>
<evidence type="ECO:0000256" key="1">
    <source>
        <dbReference type="SAM" id="Coils"/>
    </source>
</evidence>
<gene>
    <name evidence="2" type="ORF">PCOR1329_LOCUS5717</name>
</gene>
<name>A0ABN9PT06_9DINO</name>
<dbReference type="EMBL" id="CAUYUJ010001514">
    <property type="protein sequence ID" value="CAK0796302.1"/>
    <property type="molecule type" value="Genomic_DNA"/>
</dbReference>
<keyword evidence="3" id="KW-1185">Reference proteome</keyword>
<evidence type="ECO:0000313" key="2">
    <source>
        <dbReference type="EMBL" id="CAK0796302.1"/>
    </source>
</evidence>
<comment type="caution">
    <text evidence="2">The sequence shown here is derived from an EMBL/GenBank/DDBJ whole genome shotgun (WGS) entry which is preliminary data.</text>
</comment>
<accession>A0ABN9PT06</accession>
<reference evidence="2" key="1">
    <citation type="submission" date="2023-10" db="EMBL/GenBank/DDBJ databases">
        <authorList>
            <person name="Chen Y."/>
            <person name="Shah S."/>
            <person name="Dougan E. K."/>
            <person name="Thang M."/>
            <person name="Chan C."/>
        </authorList>
    </citation>
    <scope>NUCLEOTIDE SEQUENCE [LARGE SCALE GENOMIC DNA]</scope>
</reference>
<feature type="coiled-coil region" evidence="1">
    <location>
        <begin position="75"/>
        <end position="133"/>
    </location>
</feature>
<sequence>MPASTKAALERKRIANVGRARVKAVKNFLGKPWVAKTLKEAVAEFKVAAHKRLCDALATAALRSNSQHGALWEKNRKLTRQLNAATSEKQEQADELKKLRQLARDNEKLKQSNEELQEELGKAKAALADLRSTQARFNYWATPRGKKRFAWLTLHPAKWGSRRNREWRSDFDCKILAAVATAEKSEPTYLEKGWGEQLIVPTCAYDDHVVELMNSPQHRAWQPRTLRKPEVLHDHLLYKFIEFIV</sequence>
<keyword evidence="1" id="KW-0175">Coiled coil</keyword>
<dbReference type="Proteomes" id="UP001189429">
    <property type="component" value="Unassembled WGS sequence"/>
</dbReference>
<feature type="non-terminal residue" evidence="2">
    <location>
        <position position="245"/>
    </location>
</feature>
<proteinExistence type="predicted"/>